<reference evidence="1 2" key="1">
    <citation type="journal article" date="2014" name="Genome Announc.">
        <title>Genome Sequence of Afipia felis Strain 76713, Isolated in Hospital Water Using an Amoeba Co-Culture Procedure.</title>
        <authorList>
            <person name="Benamar S."/>
            <person name="La Scola B."/>
            <person name="Croce O."/>
        </authorList>
    </citation>
    <scope>NUCLEOTIDE SEQUENCE [LARGE SCALE GENOMIC DNA]</scope>
    <source>
        <strain evidence="1 2">76713</strain>
    </source>
</reference>
<name>A0A090N6K4_AFIFE</name>
<protein>
    <submittedName>
        <fullName evidence="1">Uncharacterized protein</fullName>
    </submittedName>
</protein>
<comment type="caution">
    <text evidence="1">The sequence shown here is derived from an EMBL/GenBank/DDBJ whole genome shotgun (WGS) entry which is preliminary data.</text>
</comment>
<proteinExistence type="predicted"/>
<accession>A0A090N6K4</accession>
<dbReference type="AlphaFoldDB" id="A0A090N6K4"/>
<dbReference type="Proteomes" id="UP000035762">
    <property type="component" value="Unassembled WGS sequence"/>
</dbReference>
<gene>
    <name evidence="1" type="ORF">BN961_00389</name>
</gene>
<organism evidence="1 2">
    <name type="scientific">Afipia felis</name>
    <name type="common">Cat scratch disease bacillus</name>
    <dbReference type="NCBI Taxonomy" id="1035"/>
    <lineage>
        <taxon>Bacteria</taxon>
        <taxon>Pseudomonadati</taxon>
        <taxon>Pseudomonadota</taxon>
        <taxon>Alphaproteobacteria</taxon>
        <taxon>Hyphomicrobiales</taxon>
        <taxon>Nitrobacteraceae</taxon>
        <taxon>Afipia</taxon>
    </lineage>
</organism>
<sequence length="49" mass="5605">MSWSKPLDVVFVPAKGKPIQTLADAARYLRTLRRETRLRKSFLGTKGPF</sequence>
<dbReference type="EMBL" id="CCAZ020000001">
    <property type="protein sequence ID" value="CEG07008.1"/>
    <property type="molecule type" value="Genomic_DNA"/>
</dbReference>
<evidence type="ECO:0000313" key="1">
    <source>
        <dbReference type="EMBL" id="CEG07008.1"/>
    </source>
</evidence>
<keyword evidence="2" id="KW-1185">Reference proteome</keyword>
<evidence type="ECO:0000313" key="2">
    <source>
        <dbReference type="Proteomes" id="UP000035762"/>
    </source>
</evidence>